<protein>
    <submittedName>
        <fullName evidence="1">Uncharacterized protein</fullName>
    </submittedName>
</protein>
<sequence>MCAAFRGSRLHSAPVADAAFGSRRDSPQLAPLVVVADLWHEFVRRKVASSSWERDFFGAVAGRRRKARAALSRKTSGAPGARCRCSAAGCHSKLGLKLKACFTRGEHKERLGYRSGAGDITAARAGRDGIASSSGPRQLSGKIPGRAGRMRRRGLPNFPLTSNKERGAVARRGSGRWREKRSPVQVPLLIAASEIASGRKAKPAFIYRSPPASCLLVVAGGKSAAGESTRREN</sequence>
<reference evidence="1" key="1">
    <citation type="submission" date="2020-05" db="EMBL/GenBank/DDBJ databases">
        <title>Large-scale comparative analyses of tick genomes elucidate their genetic diversity and vector capacities.</title>
        <authorList>
            <person name="Jia N."/>
            <person name="Wang J."/>
            <person name="Shi W."/>
            <person name="Du L."/>
            <person name="Sun Y."/>
            <person name="Zhan W."/>
            <person name="Jiang J."/>
            <person name="Wang Q."/>
            <person name="Zhang B."/>
            <person name="Ji P."/>
            <person name="Sakyi L.B."/>
            <person name="Cui X."/>
            <person name="Yuan T."/>
            <person name="Jiang B."/>
            <person name="Yang W."/>
            <person name="Lam T.T.-Y."/>
            <person name="Chang Q."/>
            <person name="Ding S."/>
            <person name="Wang X."/>
            <person name="Zhu J."/>
            <person name="Ruan X."/>
            <person name="Zhao L."/>
            <person name="Wei J."/>
            <person name="Que T."/>
            <person name="Du C."/>
            <person name="Cheng J."/>
            <person name="Dai P."/>
            <person name="Han X."/>
            <person name="Huang E."/>
            <person name="Gao Y."/>
            <person name="Liu J."/>
            <person name="Shao H."/>
            <person name="Ye R."/>
            <person name="Li L."/>
            <person name="Wei W."/>
            <person name="Wang X."/>
            <person name="Wang C."/>
            <person name="Yang T."/>
            <person name="Huo Q."/>
            <person name="Li W."/>
            <person name="Guo W."/>
            <person name="Chen H."/>
            <person name="Zhou L."/>
            <person name="Ni X."/>
            <person name="Tian J."/>
            <person name="Zhou Y."/>
            <person name="Sheng Y."/>
            <person name="Liu T."/>
            <person name="Pan Y."/>
            <person name="Xia L."/>
            <person name="Li J."/>
            <person name="Zhao F."/>
            <person name="Cao W."/>
        </authorList>
    </citation>
    <scope>NUCLEOTIDE SEQUENCE</scope>
    <source>
        <strain evidence="1">Hyas-2018</strain>
    </source>
</reference>
<evidence type="ECO:0000313" key="2">
    <source>
        <dbReference type="Proteomes" id="UP000821845"/>
    </source>
</evidence>
<proteinExistence type="predicted"/>
<comment type="caution">
    <text evidence="1">The sequence shown here is derived from an EMBL/GenBank/DDBJ whole genome shotgun (WGS) entry which is preliminary data.</text>
</comment>
<accession>A0ACB7TM95</accession>
<gene>
    <name evidence="1" type="ORF">HPB50_018477</name>
</gene>
<keyword evidence="2" id="KW-1185">Reference proteome</keyword>
<dbReference type="Proteomes" id="UP000821845">
    <property type="component" value="Chromosome 1"/>
</dbReference>
<evidence type="ECO:0000313" key="1">
    <source>
        <dbReference type="EMBL" id="KAH6947351.1"/>
    </source>
</evidence>
<organism evidence="1 2">
    <name type="scientific">Hyalomma asiaticum</name>
    <name type="common">Tick</name>
    <dbReference type="NCBI Taxonomy" id="266040"/>
    <lineage>
        <taxon>Eukaryota</taxon>
        <taxon>Metazoa</taxon>
        <taxon>Ecdysozoa</taxon>
        <taxon>Arthropoda</taxon>
        <taxon>Chelicerata</taxon>
        <taxon>Arachnida</taxon>
        <taxon>Acari</taxon>
        <taxon>Parasitiformes</taxon>
        <taxon>Ixodida</taxon>
        <taxon>Ixodoidea</taxon>
        <taxon>Ixodidae</taxon>
        <taxon>Hyalomminae</taxon>
        <taxon>Hyalomma</taxon>
    </lineage>
</organism>
<name>A0ACB7TM95_HYAAI</name>
<dbReference type="EMBL" id="CM023481">
    <property type="protein sequence ID" value="KAH6947351.1"/>
    <property type="molecule type" value="Genomic_DNA"/>
</dbReference>